<accession>A0A379Y282</accession>
<name>A0A379Y282_SALET</name>
<dbReference type="Proteomes" id="UP000255534">
    <property type="component" value="Unassembled WGS sequence"/>
</dbReference>
<reference evidence="1 2" key="1">
    <citation type="submission" date="2018-06" db="EMBL/GenBank/DDBJ databases">
        <authorList>
            <consortium name="Pathogen Informatics"/>
            <person name="Doyle S."/>
        </authorList>
    </citation>
    <scope>NUCLEOTIDE SEQUENCE [LARGE SCALE GENOMIC DNA]</scope>
    <source>
        <strain evidence="1 2">NCTC5798</strain>
    </source>
</reference>
<gene>
    <name evidence="1" type="ORF">NCTC5798_06231</name>
</gene>
<organism evidence="1 2">
    <name type="scientific">Salmonella enterica I</name>
    <dbReference type="NCBI Taxonomy" id="59201"/>
    <lineage>
        <taxon>Bacteria</taxon>
        <taxon>Pseudomonadati</taxon>
        <taxon>Pseudomonadota</taxon>
        <taxon>Gammaproteobacteria</taxon>
        <taxon>Enterobacterales</taxon>
        <taxon>Enterobacteriaceae</taxon>
        <taxon>Salmonella</taxon>
    </lineage>
</organism>
<dbReference type="AlphaFoldDB" id="A0A379Y282"/>
<protein>
    <submittedName>
        <fullName evidence="1">Uncharacterized protein</fullName>
    </submittedName>
</protein>
<proteinExistence type="predicted"/>
<evidence type="ECO:0000313" key="1">
    <source>
        <dbReference type="EMBL" id="SUI39835.1"/>
    </source>
</evidence>
<evidence type="ECO:0000313" key="2">
    <source>
        <dbReference type="Proteomes" id="UP000255534"/>
    </source>
</evidence>
<sequence>MKQKFRSTALSSKQMDFFSIFDFGKEENEIIPIVESPLDYINNAIAEKQSMHSEEKQSGRNWCHMRRMMLRCQVIVPNYSKIKFCIT</sequence>
<dbReference type="EMBL" id="UGXK01000002">
    <property type="protein sequence ID" value="SUI39835.1"/>
    <property type="molecule type" value="Genomic_DNA"/>
</dbReference>